<dbReference type="InterPro" id="IPR029058">
    <property type="entry name" value="AB_hydrolase_fold"/>
</dbReference>
<dbReference type="Proteomes" id="UP000467700">
    <property type="component" value="Unassembled WGS sequence"/>
</dbReference>
<evidence type="ECO:0000259" key="5">
    <source>
        <dbReference type="Pfam" id="PF08386"/>
    </source>
</evidence>
<evidence type="ECO:0000259" key="4">
    <source>
        <dbReference type="Pfam" id="PF00561"/>
    </source>
</evidence>
<evidence type="ECO:0000313" key="7">
    <source>
        <dbReference type="Proteomes" id="UP000467700"/>
    </source>
</evidence>
<dbReference type="PANTHER" id="PTHR43248">
    <property type="entry name" value="2-SUCCINYL-6-HYDROXY-2,4-CYCLOHEXADIENE-1-CARBOXYLATE SYNTHASE"/>
    <property type="match status" value="1"/>
</dbReference>
<proteinExistence type="inferred from homology"/>
<keyword evidence="3" id="KW-0472">Membrane</keyword>
<dbReference type="GO" id="GO:0016787">
    <property type="term" value="F:hydrolase activity"/>
    <property type="evidence" value="ECO:0007669"/>
    <property type="project" value="UniProtKB-KW"/>
</dbReference>
<dbReference type="OrthoDB" id="425534at2759"/>
<dbReference type="InterPro" id="IPR051601">
    <property type="entry name" value="Serine_prot/Carboxylest_S33"/>
</dbReference>
<protein>
    <recommendedName>
        <fullName evidence="8">Alpha/beta-hydrolase</fullName>
    </recommendedName>
</protein>
<keyword evidence="7" id="KW-1185">Reference proteome</keyword>
<keyword evidence="2" id="KW-0378">Hydrolase</keyword>
<dbReference type="Gene3D" id="3.40.50.1820">
    <property type="entry name" value="alpha/beta hydrolase"/>
    <property type="match status" value="1"/>
</dbReference>
<evidence type="ECO:0000256" key="2">
    <source>
        <dbReference type="ARBA" id="ARBA00022801"/>
    </source>
</evidence>
<name>A0A8S0WBP1_CYCAE</name>
<dbReference type="SUPFAM" id="SSF53474">
    <property type="entry name" value="alpha/beta-Hydrolases"/>
    <property type="match status" value="1"/>
</dbReference>
<organism evidence="6 7">
    <name type="scientific">Cyclocybe aegerita</name>
    <name type="common">Black poplar mushroom</name>
    <name type="synonym">Agrocybe aegerita</name>
    <dbReference type="NCBI Taxonomy" id="1973307"/>
    <lineage>
        <taxon>Eukaryota</taxon>
        <taxon>Fungi</taxon>
        <taxon>Dikarya</taxon>
        <taxon>Basidiomycota</taxon>
        <taxon>Agaricomycotina</taxon>
        <taxon>Agaricomycetes</taxon>
        <taxon>Agaricomycetidae</taxon>
        <taxon>Agaricales</taxon>
        <taxon>Agaricineae</taxon>
        <taxon>Bolbitiaceae</taxon>
        <taxon>Cyclocybe</taxon>
    </lineage>
</organism>
<dbReference type="InterPro" id="IPR000073">
    <property type="entry name" value="AB_hydrolase_1"/>
</dbReference>
<reference evidence="6 7" key="1">
    <citation type="submission" date="2020-01" db="EMBL/GenBank/DDBJ databases">
        <authorList>
            <person name="Gupta K D."/>
        </authorList>
    </citation>
    <scope>NUCLEOTIDE SEQUENCE [LARGE SCALE GENOMIC DNA]</scope>
</reference>
<feature type="domain" description="Peptidase S33 tripeptidyl aminopeptidase-like C-terminal" evidence="5">
    <location>
        <begin position="474"/>
        <end position="568"/>
    </location>
</feature>
<evidence type="ECO:0000256" key="1">
    <source>
        <dbReference type="ARBA" id="ARBA00010088"/>
    </source>
</evidence>
<evidence type="ECO:0008006" key="8">
    <source>
        <dbReference type="Google" id="ProtNLM"/>
    </source>
</evidence>
<sequence>MKGDHLSKPAHTDTRHTPIRQRYQPWRDVFTIILALGLSVVSIWNYGANLERLKARFLSSYTPQLGSVTWEKCPTGVDPKARCGAIIVPKDYFNQADGGIASVAFSVYRASKGPKKGTVFLNPGGPGGSGLRLAGPAYAQFIGDDWDLVGFDPRGIGRTKPTVSCFPDFLTHQLYVTNTVIEQGINVPPLANISSPFFRESLVEQYRQYLALQKGQIELCAKTMGDELRYMGTANVVRDMDFMATAFDGEDAKINFHGGSYGSVLGTWLVNMLPDRVGYVVIDGIVDPISWSTDPVYKWASNWLASSEETYEIFLKDCSEAGPSLCPLAQHENEPTADIEERIEAFLDDLSVNPLPVPHARRPGVLTSGSVRGLILYYLMRPMVWPLAASNLHAAMQGNGTSLYDFLMPDYAAQTTGILPITDLQRSAVSCADARPPVPGSQEDFPSPEDLADHGIRTLKGVSRHFGVSVSVVEKDGECQYWPVRAPERFAGPWNAKLERPMLVVSAKSDPVTPLRSAVLVNSLMGNSTSLVIQEGPGHCSTGLPTLCVAKLKRAYFAGETPANGTFCKQELRTFPSAGAGMLDADLEASMTEDDRALLEALRQVPRLQGDIPQGMDQF</sequence>
<dbReference type="Pfam" id="PF00561">
    <property type="entry name" value="Abhydrolase_1"/>
    <property type="match status" value="1"/>
</dbReference>
<accession>A0A8S0WBP1</accession>
<feature type="transmembrane region" description="Helical" evidence="3">
    <location>
        <begin position="29"/>
        <end position="47"/>
    </location>
</feature>
<evidence type="ECO:0000313" key="6">
    <source>
        <dbReference type="EMBL" id="CAA7270028.1"/>
    </source>
</evidence>
<dbReference type="Pfam" id="PF08386">
    <property type="entry name" value="Abhydrolase_4"/>
    <property type="match status" value="1"/>
</dbReference>
<comment type="similarity">
    <text evidence="1">Belongs to the peptidase S33 family.</text>
</comment>
<keyword evidence="3" id="KW-1133">Transmembrane helix</keyword>
<keyword evidence="3" id="KW-0812">Transmembrane</keyword>
<dbReference type="EMBL" id="CACVBS010000084">
    <property type="protein sequence ID" value="CAA7270028.1"/>
    <property type="molecule type" value="Genomic_DNA"/>
</dbReference>
<comment type="caution">
    <text evidence="6">The sequence shown here is derived from an EMBL/GenBank/DDBJ whole genome shotgun (WGS) entry which is preliminary data.</text>
</comment>
<dbReference type="AlphaFoldDB" id="A0A8S0WBP1"/>
<gene>
    <name evidence="6" type="ORF">AAE3_LOCUS12295</name>
</gene>
<evidence type="ECO:0000256" key="3">
    <source>
        <dbReference type="SAM" id="Phobius"/>
    </source>
</evidence>
<feature type="domain" description="AB hydrolase-1" evidence="4">
    <location>
        <begin position="118"/>
        <end position="305"/>
    </location>
</feature>
<dbReference type="PANTHER" id="PTHR43248:SF25">
    <property type="entry name" value="AB HYDROLASE-1 DOMAIN-CONTAINING PROTEIN-RELATED"/>
    <property type="match status" value="1"/>
</dbReference>
<dbReference type="InterPro" id="IPR013595">
    <property type="entry name" value="Pept_S33_TAP-like_C"/>
</dbReference>